<dbReference type="EMBL" id="CP042436">
    <property type="protein sequence ID" value="QEC61054.1"/>
    <property type="molecule type" value="Genomic_DNA"/>
</dbReference>
<gene>
    <name evidence="2" type="ORF">FRZ54_00150</name>
</gene>
<name>A0A5B8UPV1_9SPHI</name>
<evidence type="ECO:0000313" key="2">
    <source>
        <dbReference type="EMBL" id="QEC61054.1"/>
    </source>
</evidence>
<organism evidence="2 3">
    <name type="scientific">Mucilaginibacter ginsenosidivorans</name>
    <dbReference type="NCBI Taxonomy" id="398053"/>
    <lineage>
        <taxon>Bacteria</taxon>
        <taxon>Pseudomonadati</taxon>
        <taxon>Bacteroidota</taxon>
        <taxon>Sphingobacteriia</taxon>
        <taxon>Sphingobacteriales</taxon>
        <taxon>Sphingobacteriaceae</taxon>
        <taxon>Mucilaginibacter</taxon>
    </lineage>
</organism>
<evidence type="ECO:0000256" key="1">
    <source>
        <dbReference type="SAM" id="SignalP"/>
    </source>
</evidence>
<dbReference type="RefSeq" id="WP_147029633.1">
    <property type="nucleotide sequence ID" value="NZ_CP042436.1"/>
</dbReference>
<reference evidence="2 3" key="1">
    <citation type="journal article" date="2017" name="Curr. Microbiol.">
        <title>Mucilaginibacter ginsenosidivorans sp. nov., Isolated from Soil of Ginseng Field.</title>
        <authorList>
            <person name="Kim M.M."/>
            <person name="Siddiqi M.Z."/>
            <person name="Im W.T."/>
        </authorList>
    </citation>
    <scope>NUCLEOTIDE SEQUENCE [LARGE SCALE GENOMIC DNA]</scope>
    <source>
        <strain evidence="2 3">Gsoil 3017</strain>
    </source>
</reference>
<dbReference type="KEGG" id="mgin:FRZ54_00150"/>
<evidence type="ECO:0000313" key="3">
    <source>
        <dbReference type="Proteomes" id="UP000321479"/>
    </source>
</evidence>
<feature type="chain" id="PRO_5022756774" description="Lipoprotein" evidence="1">
    <location>
        <begin position="20"/>
        <end position="132"/>
    </location>
</feature>
<feature type="signal peptide" evidence="1">
    <location>
        <begin position="1"/>
        <end position="19"/>
    </location>
</feature>
<accession>A0A5B8UPV1</accession>
<dbReference type="Proteomes" id="UP000321479">
    <property type="component" value="Chromosome"/>
</dbReference>
<keyword evidence="3" id="KW-1185">Reference proteome</keyword>
<dbReference type="OrthoDB" id="769550at2"/>
<protein>
    <recommendedName>
        <fullName evidence="4">Lipoprotein</fullName>
    </recommendedName>
</protein>
<sequence>MNISKNLKASFLLSTVLFASCGIINNYSSRNWHGGDVGGHNYASFDEMNGRQDFKLLNPAAGDFSLKYTGDITEGELHLVIKQGRNIIVNRDVTGSVRDSVRISDGGNPDVKISVTGKHARGKYDITYPTSK</sequence>
<proteinExistence type="predicted"/>
<keyword evidence="1" id="KW-0732">Signal</keyword>
<dbReference type="PROSITE" id="PS51257">
    <property type="entry name" value="PROKAR_LIPOPROTEIN"/>
    <property type="match status" value="1"/>
</dbReference>
<evidence type="ECO:0008006" key="4">
    <source>
        <dbReference type="Google" id="ProtNLM"/>
    </source>
</evidence>
<dbReference type="AlphaFoldDB" id="A0A5B8UPV1"/>